<evidence type="ECO:0000259" key="2">
    <source>
        <dbReference type="Pfam" id="PF00080"/>
    </source>
</evidence>
<dbReference type="SUPFAM" id="SSF49329">
    <property type="entry name" value="Cu,Zn superoxide dismutase-like"/>
    <property type="match status" value="1"/>
</dbReference>
<dbReference type="Gene3D" id="2.60.40.200">
    <property type="entry name" value="Superoxide dismutase, copper/zinc binding domain"/>
    <property type="match status" value="1"/>
</dbReference>
<dbReference type="Proteomes" id="UP000834106">
    <property type="component" value="Chromosome 14"/>
</dbReference>
<evidence type="ECO:0000256" key="1">
    <source>
        <dbReference type="ARBA" id="ARBA00023008"/>
    </source>
</evidence>
<keyword evidence="4" id="KW-1185">Reference proteome</keyword>
<dbReference type="InterPro" id="IPR036423">
    <property type="entry name" value="SOD-like_Cu/Zn_dom_sf"/>
</dbReference>
<gene>
    <name evidence="3" type="ORF">FPE_LOCUS23701</name>
</gene>
<accession>A0AAD1ZXD9</accession>
<evidence type="ECO:0000313" key="4">
    <source>
        <dbReference type="Proteomes" id="UP000834106"/>
    </source>
</evidence>
<dbReference type="EMBL" id="OU503049">
    <property type="protein sequence ID" value="CAI9776271.1"/>
    <property type="molecule type" value="Genomic_DNA"/>
</dbReference>
<organism evidence="3 4">
    <name type="scientific">Fraxinus pennsylvanica</name>
    <dbReference type="NCBI Taxonomy" id="56036"/>
    <lineage>
        <taxon>Eukaryota</taxon>
        <taxon>Viridiplantae</taxon>
        <taxon>Streptophyta</taxon>
        <taxon>Embryophyta</taxon>
        <taxon>Tracheophyta</taxon>
        <taxon>Spermatophyta</taxon>
        <taxon>Magnoliopsida</taxon>
        <taxon>eudicotyledons</taxon>
        <taxon>Gunneridae</taxon>
        <taxon>Pentapetalae</taxon>
        <taxon>asterids</taxon>
        <taxon>lamiids</taxon>
        <taxon>Lamiales</taxon>
        <taxon>Oleaceae</taxon>
        <taxon>Oleeae</taxon>
        <taxon>Fraxinus</taxon>
    </lineage>
</organism>
<proteinExistence type="predicted"/>
<dbReference type="GO" id="GO:0006801">
    <property type="term" value="P:superoxide metabolic process"/>
    <property type="evidence" value="ECO:0007669"/>
    <property type="project" value="InterPro"/>
</dbReference>
<dbReference type="GO" id="GO:0005507">
    <property type="term" value="F:copper ion binding"/>
    <property type="evidence" value="ECO:0007669"/>
    <property type="project" value="InterPro"/>
</dbReference>
<dbReference type="InterPro" id="IPR024134">
    <property type="entry name" value="SOD_Cu/Zn_/chaperone"/>
</dbReference>
<reference evidence="3" key="1">
    <citation type="submission" date="2023-05" db="EMBL/GenBank/DDBJ databases">
        <authorList>
            <person name="Huff M."/>
        </authorList>
    </citation>
    <scope>NUCLEOTIDE SEQUENCE</scope>
</reference>
<protein>
    <recommendedName>
        <fullName evidence="2">Superoxide dismutase copper/zinc binding domain-containing protein</fullName>
    </recommendedName>
</protein>
<sequence length="155" mass="16262">MEAPAFHFTPEGDGPTTVTGNLPDRGLFGFLGRAPVDTSNGFMSTGPHFNPVGKEHDAPGDENCYADYLGTDTINIVGELITLTGPHSVIGREVVVHADPDDLERGGHELSESTGNAGGRVAWGTTIDQGIACGLMLLALVLTYFIHTSDAPSNI</sequence>
<name>A0AAD1ZXD9_9LAMI</name>
<dbReference type="PRINTS" id="PR00068">
    <property type="entry name" value="CUZNDISMTASE"/>
</dbReference>
<dbReference type="PANTHER" id="PTHR10003">
    <property type="entry name" value="SUPEROXIDE DISMUTASE CU-ZN -RELATED"/>
    <property type="match status" value="1"/>
</dbReference>
<evidence type="ECO:0000313" key="3">
    <source>
        <dbReference type="EMBL" id="CAI9776271.1"/>
    </source>
</evidence>
<feature type="domain" description="Superoxide dismutase copper/zinc binding" evidence="2">
    <location>
        <begin position="8"/>
        <end position="125"/>
    </location>
</feature>
<dbReference type="Pfam" id="PF00080">
    <property type="entry name" value="Sod_Cu"/>
    <property type="match status" value="1"/>
</dbReference>
<keyword evidence="1" id="KW-0186">Copper</keyword>
<dbReference type="AlphaFoldDB" id="A0AAD1ZXD9"/>
<dbReference type="InterPro" id="IPR001424">
    <property type="entry name" value="SOD_Cu_Zn_dom"/>
</dbReference>